<dbReference type="GO" id="GO:0004177">
    <property type="term" value="F:aminopeptidase activity"/>
    <property type="evidence" value="ECO:0007669"/>
    <property type="project" value="UniProtKB-KW"/>
</dbReference>
<reference evidence="3 4" key="1">
    <citation type="submission" date="2017-10" db="EMBL/GenBank/DDBJ databases">
        <title>Comparative genomics in systemic dimorphic fungi from Ajellomycetaceae.</title>
        <authorList>
            <person name="Munoz J.F."/>
            <person name="Mcewen J.G."/>
            <person name="Clay O.K."/>
            <person name="Cuomo C.A."/>
        </authorList>
    </citation>
    <scope>NUCLEOTIDE SEQUENCE [LARGE SCALE GENOMIC DNA]</scope>
    <source>
        <strain evidence="3 4">UAMH130</strain>
    </source>
</reference>
<dbReference type="PANTHER" id="PTHR36512">
    <property type="entry name" value="D-AMINOPEPTIDASE"/>
    <property type="match status" value="1"/>
</dbReference>
<dbReference type="FunFam" id="3.60.70.12:FF:000004">
    <property type="entry name" value="Beta-peptidyl aminopeptidase BapA"/>
    <property type="match status" value="1"/>
</dbReference>
<feature type="region of interest" description="Disordered" evidence="2">
    <location>
        <begin position="1"/>
        <end position="32"/>
    </location>
</feature>
<protein>
    <submittedName>
        <fullName evidence="3">D-aminopeptidase</fullName>
    </submittedName>
</protein>
<dbReference type="InterPro" id="IPR016117">
    <property type="entry name" value="ArgJ-like_dom_sf"/>
</dbReference>
<evidence type="ECO:0000313" key="4">
    <source>
        <dbReference type="Proteomes" id="UP000224080"/>
    </source>
</evidence>
<keyword evidence="3" id="KW-0378">Hydrolase</keyword>
<dbReference type="OrthoDB" id="2107894at2759"/>
<evidence type="ECO:0000256" key="1">
    <source>
        <dbReference type="ARBA" id="ARBA00007068"/>
    </source>
</evidence>
<name>A0A2B7XH05_9EURO</name>
<proteinExistence type="inferred from homology"/>
<organism evidence="3 4">
    <name type="scientific">Blastomyces parvus</name>
    <dbReference type="NCBI Taxonomy" id="2060905"/>
    <lineage>
        <taxon>Eukaryota</taxon>
        <taxon>Fungi</taxon>
        <taxon>Dikarya</taxon>
        <taxon>Ascomycota</taxon>
        <taxon>Pezizomycotina</taxon>
        <taxon>Eurotiomycetes</taxon>
        <taxon>Eurotiomycetidae</taxon>
        <taxon>Onygenales</taxon>
        <taxon>Ajellomycetaceae</taxon>
        <taxon>Blastomyces</taxon>
    </lineage>
</organism>
<dbReference type="Gene3D" id="3.60.70.12">
    <property type="entry name" value="L-amino peptidase D-ALA esterase/amidase"/>
    <property type="match status" value="1"/>
</dbReference>
<accession>A0A2B7XH05</accession>
<keyword evidence="3" id="KW-0031">Aminopeptidase</keyword>
<keyword evidence="4" id="KW-1185">Reference proteome</keyword>
<evidence type="ECO:0000256" key="2">
    <source>
        <dbReference type="SAM" id="MobiDB-lite"/>
    </source>
</evidence>
<dbReference type="EMBL" id="PDNC01000009">
    <property type="protein sequence ID" value="PGH08406.1"/>
    <property type="molecule type" value="Genomic_DNA"/>
</dbReference>
<comment type="caution">
    <text evidence="3">The sequence shown here is derived from an EMBL/GenBank/DDBJ whole genome shotgun (WGS) entry which is preliminary data.</text>
</comment>
<comment type="similarity">
    <text evidence="1">Belongs to the peptidase S58 family.</text>
</comment>
<dbReference type="AlphaFoldDB" id="A0A2B7XH05"/>
<gene>
    <name evidence="3" type="ORF">GX51_01233</name>
</gene>
<dbReference type="CDD" id="cd02253">
    <property type="entry name" value="DmpA"/>
    <property type="match status" value="1"/>
</dbReference>
<dbReference type="SUPFAM" id="SSF56266">
    <property type="entry name" value="DmpA/ArgJ-like"/>
    <property type="match status" value="1"/>
</dbReference>
<evidence type="ECO:0000313" key="3">
    <source>
        <dbReference type="EMBL" id="PGH08406.1"/>
    </source>
</evidence>
<dbReference type="Pfam" id="PF03576">
    <property type="entry name" value="Peptidase_S58"/>
    <property type="match status" value="1"/>
</dbReference>
<dbReference type="InterPro" id="IPR005321">
    <property type="entry name" value="Peptidase_S58_DmpA"/>
</dbReference>
<sequence>MSADTLPTRPAPSTDPGPDAGTGTAAPSSRPRIRDLLPTLKIGRHPTGPLNSLTDVPGVLVHTESLRLHPSTDPGVRHPINTGVTTILPRRDWFDWACYAGYFRFNGSGEMTGSHWLDETGLLNSPIIITNSFSLGACYSGVYEYAVREYTNKQTGLVDWFLLPVIAETCDLYLNDIGAMAVKPEMVVRGIERATGGEMVPEGNTGGGTGMCSHGHKGGTGSASRVVEGNEFGVAVKYTVAALVQANYGKKADLRIGGVPLGRIIEEREAAAAPSAAAFAAAKEEEEKKIATKDGSIIVVLATDAPLHPVQLQRLAKRATVGLSRVGGWGSNSSGDIFIAFSTAEKVTRNEPEFSWTVNVEQKVRVVQDISINALFEAAADTTEEAIYNALVGAEDMEGPGGLKVKALDHEVLKEVVGKHL</sequence>
<dbReference type="PANTHER" id="PTHR36512:SF3">
    <property type="entry name" value="BLR5678 PROTEIN"/>
    <property type="match status" value="1"/>
</dbReference>
<keyword evidence="3" id="KW-0645">Protease</keyword>
<dbReference type="Proteomes" id="UP000224080">
    <property type="component" value="Unassembled WGS sequence"/>
</dbReference>
<dbReference type="STRING" id="2060905.A0A2B7XH05"/>